<dbReference type="InterPro" id="IPR001254">
    <property type="entry name" value="Trypsin_dom"/>
</dbReference>
<evidence type="ECO:0000256" key="9">
    <source>
        <dbReference type="SAM" id="SignalP"/>
    </source>
</evidence>
<dbReference type="PRINTS" id="PR00861">
    <property type="entry name" value="ALYTICPTASE"/>
</dbReference>
<evidence type="ECO:0000256" key="6">
    <source>
        <dbReference type="ARBA" id="ARBA00023145"/>
    </source>
</evidence>
<evidence type="ECO:0000256" key="7">
    <source>
        <dbReference type="ARBA" id="ARBA00023157"/>
    </source>
</evidence>
<dbReference type="Pfam" id="PF00089">
    <property type="entry name" value="Trypsin"/>
    <property type="match status" value="1"/>
</dbReference>
<gene>
    <name evidence="12" type="ORF">GCM10022252_33780</name>
</gene>
<evidence type="ECO:0000256" key="8">
    <source>
        <dbReference type="SAM" id="MobiDB-lite"/>
    </source>
</evidence>
<keyword evidence="3 9" id="KW-0732">Signal</keyword>
<evidence type="ECO:0000256" key="3">
    <source>
        <dbReference type="ARBA" id="ARBA00022729"/>
    </source>
</evidence>
<feature type="domain" description="Peptidase S1A alpha-lytic prodomain" evidence="11">
    <location>
        <begin position="134"/>
        <end position="188"/>
    </location>
</feature>
<keyword evidence="5" id="KW-0720">Serine protease</keyword>
<dbReference type="Gene3D" id="3.30.300.50">
    <property type="match status" value="1"/>
</dbReference>
<evidence type="ECO:0000256" key="2">
    <source>
        <dbReference type="ARBA" id="ARBA00022670"/>
    </source>
</evidence>
<proteinExistence type="inferred from homology"/>
<evidence type="ECO:0000313" key="13">
    <source>
        <dbReference type="Proteomes" id="UP001501251"/>
    </source>
</evidence>
<dbReference type="InterPro" id="IPR004236">
    <property type="entry name" value="Pept_S1_alpha_lytic"/>
</dbReference>
<keyword evidence="4" id="KW-0378">Hydrolase</keyword>
<feature type="compositionally biased region" description="Polar residues" evidence="8">
    <location>
        <begin position="519"/>
        <end position="530"/>
    </location>
</feature>
<organism evidence="12 13">
    <name type="scientific">Streptosporangium oxazolinicum</name>
    <dbReference type="NCBI Taxonomy" id="909287"/>
    <lineage>
        <taxon>Bacteria</taxon>
        <taxon>Bacillati</taxon>
        <taxon>Actinomycetota</taxon>
        <taxon>Actinomycetes</taxon>
        <taxon>Streptosporangiales</taxon>
        <taxon>Streptosporangiaceae</taxon>
        <taxon>Streptosporangium</taxon>
    </lineage>
</organism>
<evidence type="ECO:0000256" key="1">
    <source>
        <dbReference type="ARBA" id="ARBA00007664"/>
    </source>
</evidence>
<dbReference type="InterPro" id="IPR009003">
    <property type="entry name" value="Peptidase_S1_PA"/>
</dbReference>
<feature type="region of interest" description="Disordered" evidence="8">
    <location>
        <begin position="519"/>
        <end position="541"/>
    </location>
</feature>
<evidence type="ECO:0000256" key="5">
    <source>
        <dbReference type="ARBA" id="ARBA00022825"/>
    </source>
</evidence>
<dbReference type="Gene3D" id="2.60.120.380">
    <property type="match status" value="1"/>
</dbReference>
<feature type="signal peptide" evidence="9">
    <location>
        <begin position="1"/>
        <end position="27"/>
    </location>
</feature>
<name>A0ABP8AWU6_9ACTN</name>
<dbReference type="Gene3D" id="2.40.10.10">
    <property type="entry name" value="Trypsin-like serine proteases"/>
    <property type="match status" value="2"/>
</dbReference>
<sequence length="541" mass="57392">MARRHVVVPGCVLAITALALTATPAVATRPTARTLSALTPTARTPSALAGKPPPGMLEAIARDVGLTEEEAETRLLNEARLTPIEASLRRRIGDHFGGSWLLPPRAQTLVVATTDSADLSQISALGAQPLLVSRSLADLKEVKEKLSQTLPALAKLSSVRYVGVRVNKVVILTDNPKAALEAVRTAEVEPDAVQVTASTEHPRLLRAHRKTPAETDLVGGQAYYIGTTTRCSVGFSVTKDTRKGFISAGHCGTPGSTTTGYDRRPQGTVQASTFPGQDFSWVEVNDDWKPRPLVGNNTGSTVHVYGAKKAILGASACLSGSGAVINWHCGTIQQHDADITYPQGVVKHLTRTTACGIPGNSGGSLISINQAQGVISGGSGDCDLAGFTYVQPIHEILSAYDLTLMVNDVEPIATAGTCQAYRTIINGTLKSPRFVYQPHSRYYHTAVDADHYGCLESTPGSDFDLYLQKQSGSDWVTVASADSSNPFEELRYKGAPGDYRYLVLAFSGAGPYTLGYTEVKQSGSDGSGSESLPRGVRSSRP</sequence>
<dbReference type="SUPFAM" id="SSF50494">
    <property type="entry name" value="Trypsin-like serine proteases"/>
    <property type="match status" value="1"/>
</dbReference>
<comment type="similarity">
    <text evidence="1">Belongs to the peptidase S1 family.</text>
</comment>
<evidence type="ECO:0000259" key="11">
    <source>
        <dbReference type="Pfam" id="PF02983"/>
    </source>
</evidence>
<keyword evidence="13" id="KW-1185">Reference proteome</keyword>
<keyword evidence="2" id="KW-0645">Protease</keyword>
<protein>
    <recommendedName>
        <fullName evidence="14">Serine protease</fullName>
    </recommendedName>
</protein>
<keyword evidence="6" id="KW-0865">Zymogen</keyword>
<comment type="caution">
    <text evidence="12">The sequence shown here is derived from an EMBL/GenBank/DDBJ whole genome shotgun (WGS) entry which is preliminary data.</text>
</comment>
<keyword evidence="7" id="KW-1015">Disulfide bond</keyword>
<dbReference type="InterPro" id="IPR001316">
    <property type="entry name" value="Pept_S1A_streptogrisin"/>
</dbReference>
<accession>A0ABP8AWU6</accession>
<dbReference type="RefSeq" id="WP_344918842.1">
    <property type="nucleotide sequence ID" value="NZ_BAABAQ010000005.1"/>
</dbReference>
<reference evidence="13" key="1">
    <citation type="journal article" date="2019" name="Int. J. Syst. Evol. Microbiol.">
        <title>The Global Catalogue of Microorganisms (GCM) 10K type strain sequencing project: providing services to taxonomists for standard genome sequencing and annotation.</title>
        <authorList>
            <consortium name="The Broad Institute Genomics Platform"/>
            <consortium name="The Broad Institute Genome Sequencing Center for Infectious Disease"/>
            <person name="Wu L."/>
            <person name="Ma J."/>
        </authorList>
    </citation>
    <scope>NUCLEOTIDE SEQUENCE [LARGE SCALE GENOMIC DNA]</scope>
    <source>
        <strain evidence="13">JCM 17388</strain>
    </source>
</reference>
<dbReference type="Proteomes" id="UP001501251">
    <property type="component" value="Unassembled WGS sequence"/>
</dbReference>
<evidence type="ECO:0000313" key="12">
    <source>
        <dbReference type="EMBL" id="GAA4192415.1"/>
    </source>
</evidence>
<feature type="chain" id="PRO_5045749190" description="Serine protease" evidence="9">
    <location>
        <begin position="28"/>
        <end position="541"/>
    </location>
</feature>
<feature type="domain" description="Peptidase S1" evidence="10">
    <location>
        <begin position="244"/>
        <end position="391"/>
    </location>
</feature>
<dbReference type="Pfam" id="PF02983">
    <property type="entry name" value="Pro_Al_protease"/>
    <property type="match status" value="1"/>
</dbReference>
<dbReference type="CDD" id="cd21112">
    <property type="entry name" value="alphaLP-like"/>
    <property type="match status" value="1"/>
</dbReference>
<evidence type="ECO:0000256" key="4">
    <source>
        <dbReference type="ARBA" id="ARBA00022801"/>
    </source>
</evidence>
<evidence type="ECO:0008006" key="14">
    <source>
        <dbReference type="Google" id="ProtNLM"/>
    </source>
</evidence>
<dbReference type="InterPro" id="IPR043504">
    <property type="entry name" value="Peptidase_S1_PA_chymotrypsin"/>
</dbReference>
<dbReference type="EMBL" id="BAABAQ010000005">
    <property type="protein sequence ID" value="GAA4192415.1"/>
    <property type="molecule type" value="Genomic_DNA"/>
</dbReference>
<dbReference type="InterPro" id="IPR035070">
    <property type="entry name" value="Streptogrisin_prodomain"/>
</dbReference>
<evidence type="ECO:0000259" key="10">
    <source>
        <dbReference type="Pfam" id="PF00089"/>
    </source>
</evidence>